<reference evidence="3" key="1">
    <citation type="submission" date="2024-07" db="EMBL/GenBank/DDBJ databases">
        <title>Identification and characteristics of an arsenic-resistant bacterial isolate, which belongs to a novel species.</title>
        <authorList>
            <person name="Juszczyk A."/>
            <person name="Kowalczyk A."/>
            <person name="Was K."/>
            <person name="Kosowicz W."/>
            <person name="Budzyn A."/>
            <person name="Latowski D."/>
        </authorList>
    </citation>
    <scope>NUCLEOTIDE SEQUENCE</scope>
    <source>
        <strain evidence="3">As8PL</strain>
    </source>
</reference>
<sequence length="155" mass="17647">MIEQAKSIIRLMTIEDIEAVFQVEEDAFPTPWKPSVFINELHANKFAHYFVCEVEGEVIGYCGLWVIGEDAQITNIAIHTSARGQKRGEELLSYAMAYAKEMGARHLSLEVRVSNNVAQGLYKKLGFQPGGIRKNYYTDNQEDAMVMWVNINEEQ</sequence>
<dbReference type="InterPro" id="IPR050276">
    <property type="entry name" value="MshD_Acetyltransferase"/>
</dbReference>
<dbReference type="RefSeq" id="WP_368505866.1">
    <property type="nucleotide sequence ID" value="NZ_CP162551.1"/>
</dbReference>
<comment type="catalytic activity">
    <reaction evidence="1">
        <text>N-terminal L-alanyl-[ribosomal protein bS18] + acetyl-CoA = N-terminal N(alpha)-acetyl-L-alanyl-[ribosomal protein bS18] + CoA + H(+)</text>
        <dbReference type="Rhea" id="RHEA:43756"/>
        <dbReference type="Rhea" id="RHEA-COMP:10676"/>
        <dbReference type="Rhea" id="RHEA-COMP:10677"/>
        <dbReference type="ChEBI" id="CHEBI:15378"/>
        <dbReference type="ChEBI" id="CHEBI:57287"/>
        <dbReference type="ChEBI" id="CHEBI:57288"/>
        <dbReference type="ChEBI" id="CHEBI:64718"/>
        <dbReference type="ChEBI" id="CHEBI:83683"/>
        <dbReference type="EC" id="2.3.1.266"/>
    </reaction>
</comment>
<dbReference type="NCBIfam" id="TIGR01575">
    <property type="entry name" value="rimI"/>
    <property type="match status" value="1"/>
</dbReference>
<keyword evidence="3" id="KW-0012">Acyltransferase</keyword>
<dbReference type="GO" id="GO:0005840">
    <property type="term" value="C:ribosome"/>
    <property type="evidence" value="ECO:0007669"/>
    <property type="project" value="UniProtKB-KW"/>
</dbReference>
<dbReference type="PANTHER" id="PTHR43617:SF20">
    <property type="entry name" value="N-ALPHA-ACETYLTRANSFERASE RIMI"/>
    <property type="match status" value="1"/>
</dbReference>
<dbReference type="CDD" id="cd04301">
    <property type="entry name" value="NAT_SF"/>
    <property type="match status" value="1"/>
</dbReference>
<evidence type="ECO:0000256" key="1">
    <source>
        <dbReference type="RuleBase" id="RU363094"/>
    </source>
</evidence>
<dbReference type="EMBL" id="CP162551">
    <property type="protein sequence ID" value="XDI38596.1"/>
    <property type="molecule type" value="Genomic_DNA"/>
</dbReference>
<keyword evidence="3" id="KW-0687">Ribonucleoprotein</keyword>
<dbReference type="InterPro" id="IPR016181">
    <property type="entry name" value="Acyl_CoA_acyltransferase"/>
</dbReference>
<keyword evidence="1" id="KW-0963">Cytoplasm</keyword>
<evidence type="ECO:0000259" key="2">
    <source>
        <dbReference type="PROSITE" id="PS51186"/>
    </source>
</evidence>
<dbReference type="InterPro" id="IPR006464">
    <property type="entry name" value="AcTrfase_RimI/Ard1"/>
</dbReference>
<proteinExistence type="inferred from homology"/>
<dbReference type="InterPro" id="IPR000182">
    <property type="entry name" value="GNAT_dom"/>
</dbReference>
<dbReference type="GO" id="GO:0005737">
    <property type="term" value="C:cytoplasm"/>
    <property type="evidence" value="ECO:0007669"/>
    <property type="project" value="UniProtKB-SubCell"/>
</dbReference>
<evidence type="ECO:0000313" key="3">
    <source>
        <dbReference type="EMBL" id="XDI38596.1"/>
    </source>
</evidence>
<organism evidence="3">
    <name type="scientific">Alkalihalophilus sp. As8PL</name>
    <dbReference type="NCBI Taxonomy" id="3237103"/>
    <lineage>
        <taxon>Bacteria</taxon>
        <taxon>Bacillati</taxon>
        <taxon>Bacillota</taxon>
        <taxon>Bacilli</taxon>
        <taxon>Bacillales</taxon>
        <taxon>Bacillaceae</taxon>
        <taxon>Alkalihalophilus</taxon>
    </lineage>
</organism>
<keyword evidence="3" id="KW-0808">Transferase</keyword>
<comment type="function">
    <text evidence="1">Acetylates the N-terminal alanine of ribosomal protein bS18.</text>
</comment>
<name>A0AB39BZ39_9BACI</name>
<accession>A0AB39BZ39</accession>
<gene>
    <name evidence="3" type="primary">rimI</name>
    <name evidence="3" type="ORF">AB3N04_09925</name>
</gene>
<dbReference type="GO" id="GO:0008999">
    <property type="term" value="F:protein-N-terminal-alanine acetyltransferase activity"/>
    <property type="evidence" value="ECO:0007669"/>
    <property type="project" value="UniProtKB-EC"/>
</dbReference>
<dbReference type="AlphaFoldDB" id="A0AB39BZ39"/>
<keyword evidence="3" id="KW-0689">Ribosomal protein</keyword>
<dbReference type="Pfam" id="PF00583">
    <property type="entry name" value="Acetyltransf_1"/>
    <property type="match status" value="1"/>
</dbReference>
<dbReference type="EC" id="2.3.1.266" evidence="1"/>
<dbReference type="PROSITE" id="PS51186">
    <property type="entry name" value="GNAT"/>
    <property type="match status" value="1"/>
</dbReference>
<dbReference type="PANTHER" id="PTHR43617">
    <property type="entry name" value="L-AMINO ACID N-ACETYLTRANSFERASE"/>
    <property type="match status" value="1"/>
</dbReference>
<comment type="subcellular location">
    <subcellularLocation>
        <location evidence="1">Cytoplasm</location>
    </subcellularLocation>
</comment>
<protein>
    <recommendedName>
        <fullName evidence="1">[Ribosomal protein bS18]-alanine N-acetyltransferase</fullName>
        <ecNumber evidence="1">2.3.1.266</ecNumber>
    </recommendedName>
</protein>
<comment type="similarity">
    <text evidence="1">Belongs to the acetyltransferase family. RimI subfamily.</text>
</comment>
<dbReference type="Gene3D" id="3.40.630.30">
    <property type="match status" value="1"/>
</dbReference>
<dbReference type="SUPFAM" id="SSF55729">
    <property type="entry name" value="Acyl-CoA N-acyltransferases (Nat)"/>
    <property type="match status" value="1"/>
</dbReference>
<feature type="domain" description="N-acetyltransferase" evidence="2">
    <location>
        <begin position="7"/>
        <end position="152"/>
    </location>
</feature>